<name>A0ACC5QYL3_9HYPH</name>
<proteinExistence type="predicted"/>
<gene>
    <name evidence="1" type="ORF">JHL16_03695</name>
</gene>
<reference evidence="1" key="1">
    <citation type="submission" date="2021-01" db="EMBL/GenBank/DDBJ databases">
        <authorList>
            <person name="Sun Q."/>
        </authorList>
    </citation>
    <scope>NUCLEOTIDE SEQUENCE</scope>
    <source>
        <strain evidence="1">YIM B02566</strain>
    </source>
</reference>
<evidence type="ECO:0000313" key="2">
    <source>
        <dbReference type="Proteomes" id="UP000616151"/>
    </source>
</evidence>
<dbReference type="EMBL" id="JAENHL010000004">
    <property type="protein sequence ID" value="MBK1865442.1"/>
    <property type="molecule type" value="Genomic_DNA"/>
</dbReference>
<accession>A0ACC5QYL3</accession>
<protein>
    <submittedName>
        <fullName evidence="1">Carbohydrate ABC transporter permease</fullName>
    </submittedName>
</protein>
<comment type="caution">
    <text evidence="1">The sequence shown here is derived from an EMBL/GenBank/DDBJ whole genome shotgun (WGS) entry which is preliminary data.</text>
</comment>
<evidence type="ECO:0000313" key="1">
    <source>
        <dbReference type="EMBL" id="MBK1865442.1"/>
    </source>
</evidence>
<dbReference type="Proteomes" id="UP000616151">
    <property type="component" value="Unassembled WGS sequence"/>
</dbReference>
<keyword evidence="2" id="KW-1185">Reference proteome</keyword>
<organism evidence="1 2">
    <name type="scientific">Taklimakanibacter albus</name>
    <dbReference type="NCBI Taxonomy" id="2800327"/>
    <lineage>
        <taxon>Bacteria</taxon>
        <taxon>Pseudomonadati</taxon>
        <taxon>Pseudomonadota</taxon>
        <taxon>Alphaproteobacteria</taxon>
        <taxon>Hyphomicrobiales</taxon>
        <taxon>Aestuariivirgaceae</taxon>
        <taxon>Taklimakanibacter</taxon>
    </lineage>
</organism>
<sequence length="275" mass="29135">MKAGSTSKFRTGIMALISLAFILPLLFLIGTAIRTRQDYMMSPGGLPRSFTLDNIVGAWTQAGLGQALVVSLIVAVIACIVCASTALAGAFWFRIHQGRVARGLNVLLVASYAIPMVAWLIPVFVMLANARLVNNIVVAGIIAGVASLPFAIYLIHTFFRQALTTELLEAAALDGARVLKIFWYIAIPMSRPALASVVALVFVWTFGDLLMAATLLQGNPQVYTLTLAATTLSTREEVNLQGQAAAALVSLIPVLLVFMVAQRSLAAGFGAGSGK</sequence>